<sequence>MTTLDYVYTGGIILAILSLIGASLFLYRFFLKHRQLKKLPIKKLRNKKKQRRIRRIRQELLAQKRQSIRAFVLSLVLFLSFSAGAMGLSYYQSMTLGTDDSNSLVKGYYLLRDFKKELAEVESKQEDKEKLQKNIRYLGTSMASYGTKKASSVNTEEGQLVLNRYYKALKELGMNVSTQTNNFYENPSLVEEFLTDSAKVETYEKAAFTYYKVDESLLKESK</sequence>
<organism evidence="2 4">
    <name type="scientific">Enterococcus haemoperoxidus ATCC BAA-382</name>
    <dbReference type="NCBI Taxonomy" id="1158608"/>
    <lineage>
        <taxon>Bacteria</taxon>
        <taxon>Bacillati</taxon>
        <taxon>Bacillota</taxon>
        <taxon>Bacilli</taxon>
        <taxon>Lactobacillales</taxon>
        <taxon>Enterococcaceae</taxon>
        <taxon>Enterococcus</taxon>
    </lineage>
</organism>
<feature type="transmembrane region" description="Helical" evidence="1">
    <location>
        <begin position="70"/>
        <end position="91"/>
    </location>
</feature>
<reference evidence="2 4" key="1">
    <citation type="submission" date="2013-02" db="EMBL/GenBank/DDBJ databases">
        <title>The Genome Sequence of Enterococcus haemoperoxidus BAA-382.</title>
        <authorList>
            <consortium name="The Broad Institute Genome Sequencing Platform"/>
            <consortium name="The Broad Institute Genome Sequencing Center for Infectious Disease"/>
            <person name="Earl A.M."/>
            <person name="Gilmore M.S."/>
            <person name="Lebreton F."/>
            <person name="Walker B."/>
            <person name="Young S.K."/>
            <person name="Zeng Q."/>
            <person name="Gargeya S."/>
            <person name="Fitzgerald M."/>
            <person name="Haas B."/>
            <person name="Abouelleil A."/>
            <person name="Alvarado L."/>
            <person name="Arachchi H.M."/>
            <person name="Berlin A.M."/>
            <person name="Chapman S.B."/>
            <person name="Dewar J."/>
            <person name="Goldberg J."/>
            <person name="Griggs A."/>
            <person name="Gujja S."/>
            <person name="Hansen M."/>
            <person name="Howarth C."/>
            <person name="Imamovic A."/>
            <person name="Larimer J."/>
            <person name="McCowan C."/>
            <person name="Murphy C."/>
            <person name="Neiman D."/>
            <person name="Pearson M."/>
            <person name="Priest M."/>
            <person name="Roberts A."/>
            <person name="Saif S."/>
            <person name="Shea T."/>
            <person name="Sisk P."/>
            <person name="Sykes S."/>
            <person name="Wortman J."/>
            <person name="Nusbaum C."/>
            <person name="Birren B."/>
        </authorList>
    </citation>
    <scope>NUCLEOTIDE SEQUENCE [LARGE SCALE GENOMIC DNA]</scope>
    <source>
        <strain evidence="2 4">ATCC BAA-382</strain>
    </source>
</reference>
<dbReference type="Proteomes" id="UP000014197">
    <property type="component" value="Unassembled WGS sequence"/>
</dbReference>
<dbReference type="Proteomes" id="UP000013858">
    <property type="component" value="Unassembled WGS sequence"/>
</dbReference>
<dbReference type="AlphaFoldDB" id="R2SV25"/>
<comment type="caution">
    <text evidence="2">The sequence shown here is derived from an EMBL/GenBank/DDBJ whole genome shotgun (WGS) entry which is preliminary data.</text>
</comment>
<dbReference type="OrthoDB" id="2192164at2"/>
<reference evidence="3 5" key="2">
    <citation type="submission" date="2013-03" db="EMBL/GenBank/DDBJ databases">
        <title>The Genome Sequence of Enterococcus haemoperoxidus BAA-382 (PacBio/Illumina hybrid assembly).</title>
        <authorList>
            <consortium name="The Broad Institute Genomics Platform"/>
            <consortium name="The Broad Institute Genome Sequencing Center for Infectious Disease"/>
            <person name="Earl A."/>
            <person name="Russ C."/>
            <person name="Gilmore M."/>
            <person name="Surin D."/>
            <person name="Walker B."/>
            <person name="Young S."/>
            <person name="Zeng Q."/>
            <person name="Gargeya S."/>
            <person name="Fitzgerald M."/>
            <person name="Haas B."/>
            <person name="Abouelleil A."/>
            <person name="Allen A.W."/>
            <person name="Alvarado L."/>
            <person name="Arachchi H.M."/>
            <person name="Berlin A.M."/>
            <person name="Chapman S.B."/>
            <person name="Gainer-Dewar J."/>
            <person name="Goldberg J."/>
            <person name="Griggs A."/>
            <person name="Gujja S."/>
            <person name="Hansen M."/>
            <person name="Howarth C."/>
            <person name="Imamovic A."/>
            <person name="Ireland A."/>
            <person name="Larimer J."/>
            <person name="McCowan C."/>
            <person name="Murphy C."/>
            <person name="Pearson M."/>
            <person name="Poon T.W."/>
            <person name="Priest M."/>
            <person name="Roberts A."/>
            <person name="Saif S."/>
            <person name="Shea T."/>
            <person name="Sisk P."/>
            <person name="Sykes S."/>
            <person name="Wortman J."/>
            <person name="Nusbaum C."/>
            <person name="Birren B."/>
        </authorList>
    </citation>
    <scope>NUCLEOTIDE SEQUENCE [LARGE SCALE GENOMIC DNA]</scope>
    <source>
        <strain evidence="3 5">ATCC BAA-382</strain>
    </source>
</reference>
<evidence type="ECO:0000313" key="4">
    <source>
        <dbReference type="Proteomes" id="UP000013858"/>
    </source>
</evidence>
<feature type="transmembrane region" description="Helical" evidence="1">
    <location>
        <begin position="6"/>
        <end position="30"/>
    </location>
</feature>
<accession>R2SV25</accession>
<protein>
    <submittedName>
        <fullName evidence="2">Uncharacterized protein</fullName>
    </submittedName>
</protein>
<evidence type="ECO:0000256" key="1">
    <source>
        <dbReference type="SAM" id="Phobius"/>
    </source>
</evidence>
<dbReference type="RefSeq" id="WP_010762033.1">
    <property type="nucleotide sequence ID" value="NZ_KB946316.1"/>
</dbReference>
<keyword evidence="1" id="KW-0472">Membrane</keyword>
<dbReference type="PATRIC" id="fig|1158608.3.peg.1808"/>
<keyword evidence="5" id="KW-1185">Reference proteome</keyword>
<name>R2SV25_9ENTE</name>
<evidence type="ECO:0000313" key="5">
    <source>
        <dbReference type="Proteomes" id="UP000014197"/>
    </source>
</evidence>
<evidence type="ECO:0000313" key="2">
    <source>
        <dbReference type="EMBL" id="EOH96666.1"/>
    </source>
</evidence>
<keyword evidence="1" id="KW-0812">Transmembrane</keyword>
<proteinExistence type="predicted"/>
<evidence type="ECO:0000313" key="3">
    <source>
        <dbReference type="EMBL" id="EOT60162.1"/>
    </source>
</evidence>
<dbReference type="EMBL" id="AJAR01000016">
    <property type="protein sequence ID" value="EOH96666.1"/>
    <property type="molecule type" value="Genomic_DNA"/>
</dbReference>
<dbReference type="EMBL" id="ASVY01000003">
    <property type="protein sequence ID" value="EOT60162.1"/>
    <property type="molecule type" value="Genomic_DNA"/>
</dbReference>
<keyword evidence="1" id="KW-1133">Transmembrane helix</keyword>
<gene>
    <name evidence="3" type="ORF">I583_02797</name>
    <name evidence="2" type="ORF">UAW_01831</name>
</gene>